<comment type="subcellular location">
    <subcellularLocation>
        <location evidence="2">Vacuole membrane</location>
        <topology evidence="2">Peripheral membrane protein</topology>
    </subcellularLocation>
</comment>
<dbReference type="GO" id="GO:0051321">
    <property type="term" value="P:meiotic cell cycle"/>
    <property type="evidence" value="ECO:0007669"/>
    <property type="project" value="UniProtKB-UniRule"/>
</dbReference>
<dbReference type="GO" id="GO:0038202">
    <property type="term" value="P:TORC1 signaling"/>
    <property type="evidence" value="ECO:0007669"/>
    <property type="project" value="TreeGrafter"/>
</dbReference>
<feature type="domain" description="GATOR1 complex protein NPRL3 C-terminal HTH" evidence="4">
    <location>
        <begin position="833"/>
        <end position="891"/>
    </location>
</feature>
<feature type="region of interest" description="Disordered" evidence="3">
    <location>
        <begin position="1"/>
        <end position="120"/>
    </location>
</feature>
<feature type="region of interest" description="Disordered" evidence="3">
    <location>
        <begin position="517"/>
        <end position="591"/>
    </location>
</feature>
<organism evidence="5">
    <name type="scientific">Phaffia rhodozyma</name>
    <name type="common">Yeast</name>
    <name type="synonym">Xanthophyllomyces dendrorhous</name>
    <dbReference type="NCBI Taxonomy" id="264483"/>
    <lineage>
        <taxon>Eukaryota</taxon>
        <taxon>Fungi</taxon>
        <taxon>Dikarya</taxon>
        <taxon>Basidiomycota</taxon>
        <taxon>Agaricomycotina</taxon>
        <taxon>Tremellomycetes</taxon>
        <taxon>Cystofilobasidiales</taxon>
        <taxon>Mrakiaceae</taxon>
        <taxon>Phaffia</taxon>
    </lineage>
</organism>
<reference evidence="5" key="1">
    <citation type="submission" date="2014-08" db="EMBL/GenBank/DDBJ databases">
        <authorList>
            <person name="Sharma Rahul"/>
            <person name="Thines Marco"/>
        </authorList>
    </citation>
    <scope>NUCLEOTIDE SEQUENCE</scope>
</reference>
<evidence type="ECO:0000256" key="2">
    <source>
        <dbReference type="RuleBase" id="RU368069"/>
    </source>
</evidence>
<feature type="compositionally biased region" description="Low complexity" evidence="3">
    <location>
        <begin position="21"/>
        <end position="47"/>
    </location>
</feature>
<feature type="compositionally biased region" description="Polar residues" evidence="3">
    <location>
        <begin position="217"/>
        <end position="260"/>
    </location>
</feature>
<sequence length="897" mass="99338">MYRPSTDSEASSSEDDEDLDPLLAERSSRQPRSSSGPNSRSSSVHPAHPYHPLPHLPLHPSLPRPSPAISLRALPPHDPLHAFKQDTPNTHSTHLTNSPPPTGRPSVPPSASTLPSSSYKKEDYERYLDFPIDFLASMLTPKLELCQQRFELVVDDLCFIGHPMRRGNGAEGSWAMNEEDMNGSIKPSTSGGSVAELGRGRSKGSRSGTAPGPGVPSEQQTSAVPASMSSSANFSIGTAPSTTTLEDVQEGSSLTPTSLLETRPTNSSTSASTSTDPWAVRSSIRQFKSHADNTIIPTGLISNSGNADVDVDGPPYINHFHVVVVVDMPSTSARGRQSLPNSKLSALYKEVIFKLTAALYDAQVSDNWVAKQSRDLRVLKEKCEHVDKIPFEMYLQQALQISPLARALKQVYEAIKYFPFATTVKIASLPLYVQLPLPLPSVDMDWIWWEDSIRDDQDQGYDLTIGASGNTSSSNLAPWKGLLLLDEPGSSSPPFSGHSSRVNSKVAWEDQAEPFDRWDKASSGGRSRAASSMGWSCLDRRGSRNDRGSGSTENSTILGGPTLGLGSTMTAMDQNDLMNGSRNPSIRTGDQKEDIGDGDLGSEEEAFPLFSMFLDAIKPSLSLADIARLPQFVDLQVDLERDLYPMAKILVWKRKAKIIYPVKPGTRNVYFPCTNQGKEFKQIKEDFDLTFPQLAPLLGFLSRISAAPVAYASINPFPKDSTMKRIYYEALLWLRRRDMVVGAPVRVRLIARREIKELARRMQIDRSRPRRKRNDNDDDEQHDNNNDSDASSDENTNADADDEDPELGHELLKTLFDDLEDTIIKNPAECFGQEKAWIQAICKDHDVDDAAIFLKICQYFNGRTSVQEMCYREDLSRKEVSRVLKVFEKDITINIHP</sequence>
<feature type="compositionally biased region" description="Low complexity" evidence="3">
    <location>
        <begin position="787"/>
        <end position="798"/>
    </location>
</feature>
<evidence type="ECO:0000256" key="3">
    <source>
        <dbReference type="SAM" id="MobiDB-lite"/>
    </source>
</evidence>
<feature type="compositionally biased region" description="Low complexity" evidence="3">
    <location>
        <begin position="262"/>
        <end position="275"/>
    </location>
</feature>
<feature type="compositionally biased region" description="Pro residues" evidence="3">
    <location>
        <begin position="98"/>
        <end position="108"/>
    </location>
</feature>
<feature type="compositionally biased region" description="Pro residues" evidence="3">
    <location>
        <begin position="49"/>
        <end position="66"/>
    </location>
</feature>
<feature type="region of interest" description="Disordered" evidence="3">
    <location>
        <begin position="171"/>
        <end position="278"/>
    </location>
</feature>
<accession>A0A0F7SF60</accession>
<dbReference type="GO" id="GO:1990130">
    <property type="term" value="C:GATOR1 complex"/>
    <property type="evidence" value="ECO:0007669"/>
    <property type="project" value="TreeGrafter"/>
</dbReference>
<feature type="compositionally biased region" description="Polar residues" evidence="3">
    <location>
        <begin position="565"/>
        <end position="588"/>
    </location>
</feature>
<comment type="similarity">
    <text evidence="1 2">Belongs to the NPR3 family.</text>
</comment>
<feature type="compositionally biased region" description="Low complexity" evidence="3">
    <location>
        <begin position="1"/>
        <end position="11"/>
    </location>
</feature>
<dbReference type="AlphaFoldDB" id="A0A0F7SF60"/>
<keyword evidence="2" id="KW-0732">Signal</keyword>
<feature type="compositionally biased region" description="Low complexity" evidence="3">
    <location>
        <begin position="521"/>
        <end position="532"/>
    </location>
</feature>
<name>A0A0F7SF60_PHARH</name>
<keyword evidence="2" id="KW-0469">Meiosis</keyword>
<dbReference type="PANTHER" id="PTHR13153">
    <property type="entry name" value="CGTHBA PROTEIN -14 GENE PROTEIN"/>
    <property type="match status" value="1"/>
</dbReference>
<dbReference type="GO" id="GO:0034198">
    <property type="term" value="P:cellular response to amino acid starvation"/>
    <property type="evidence" value="ECO:0007669"/>
    <property type="project" value="TreeGrafter"/>
</dbReference>
<dbReference type="GO" id="GO:0010508">
    <property type="term" value="P:positive regulation of autophagy"/>
    <property type="evidence" value="ECO:0007669"/>
    <property type="project" value="TreeGrafter"/>
</dbReference>
<dbReference type="PANTHER" id="PTHR13153:SF5">
    <property type="entry name" value="GATOR COMPLEX PROTEIN NPRL3"/>
    <property type="match status" value="1"/>
</dbReference>
<evidence type="ECO:0000259" key="4">
    <source>
        <dbReference type="Pfam" id="PF24064"/>
    </source>
</evidence>
<dbReference type="EMBL" id="LN483167">
    <property type="protein sequence ID" value="CDZ96770.1"/>
    <property type="molecule type" value="Genomic_DNA"/>
</dbReference>
<dbReference type="InterPro" id="IPR056603">
    <property type="entry name" value="HTH_NPRL3"/>
</dbReference>
<feature type="compositionally biased region" description="Polar residues" evidence="3">
    <location>
        <begin position="86"/>
        <end position="97"/>
    </location>
</feature>
<proteinExistence type="inferred from homology"/>
<dbReference type="Pfam" id="PF03666">
    <property type="entry name" value="NPR3"/>
    <property type="match status" value="2"/>
</dbReference>
<dbReference type="GO" id="GO:0005774">
    <property type="term" value="C:vacuolar membrane"/>
    <property type="evidence" value="ECO:0007669"/>
    <property type="project" value="UniProtKB-SubCell"/>
</dbReference>
<dbReference type="GO" id="GO:1904262">
    <property type="term" value="P:negative regulation of TORC1 signaling"/>
    <property type="evidence" value="ECO:0007669"/>
    <property type="project" value="TreeGrafter"/>
</dbReference>
<dbReference type="InterPro" id="IPR005365">
    <property type="entry name" value="Npr3"/>
</dbReference>
<feature type="region of interest" description="Disordered" evidence="3">
    <location>
        <begin position="765"/>
        <end position="804"/>
    </location>
</feature>
<evidence type="ECO:0000313" key="5">
    <source>
        <dbReference type="EMBL" id="CDZ96770.1"/>
    </source>
</evidence>
<dbReference type="Pfam" id="PF24064">
    <property type="entry name" value="HTH_NPRL3"/>
    <property type="match status" value="1"/>
</dbReference>
<protein>
    <recommendedName>
        <fullName evidence="2">Nitrogen permease regulator 3</fullName>
    </recommendedName>
    <alternativeName>
        <fullName evidence="2">Required for meiotic nuclear division protein 11</fullName>
    </alternativeName>
</protein>
<feature type="compositionally biased region" description="Basic and acidic residues" evidence="3">
    <location>
        <begin position="538"/>
        <end position="547"/>
    </location>
</feature>
<comment type="function">
    <text evidence="2">Mediates inactivation of the TORC1 complex in response to amino acid starvation. Required for meiotic nuclear division.</text>
</comment>
<evidence type="ECO:0000256" key="1">
    <source>
        <dbReference type="ARBA" id="ARBA00010546"/>
    </source>
</evidence>